<dbReference type="EMBL" id="JAZEIP010000010">
    <property type="protein sequence ID" value="MEE4040157.1"/>
    <property type="molecule type" value="Genomic_DNA"/>
</dbReference>
<dbReference type="SUPFAM" id="SSF52540">
    <property type="entry name" value="P-loop containing nucleoside triphosphate hydrolases"/>
    <property type="match status" value="1"/>
</dbReference>
<evidence type="ECO:0000313" key="4">
    <source>
        <dbReference type="EMBL" id="MEE4040157.1"/>
    </source>
</evidence>
<dbReference type="PANTHER" id="PTHR39206">
    <property type="entry name" value="SLL8004 PROTEIN"/>
    <property type="match status" value="1"/>
</dbReference>
<dbReference type="InterPro" id="IPR027417">
    <property type="entry name" value="P-loop_NTPase"/>
</dbReference>
<keyword evidence="2" id="KW-0067">ATP-binding</keyword>
<protein>
    <submittedName>
        <fullName evidence="4">Zeta toxin family protein</fullName>
    </submittedName>
</protein>
<sequence length="250" mass="27898">MVVPRLRVFAGPNGSGKSTIKDELSAELIKIYVNADELEKEAKATGFIDLAIFGIEVTLPDLLAFHASHHLLIKKNLVEPASHLGLEGLKVDYRQVAVNSYFASVISDLIRQLLIDKSVSFTFETVMSHPSKVEIMREARHRGYRTYLYFVSTENPEINVDRVAIRVREGGHPVAPLTVRDRYIRSLGLLSEAVAASDRAFVFDNSGDSAVLLAEITDGNLLEYRAEDIPDWFFEAYVDKVDGQQELGTD</sequence>
<evidence type="ECO:0000256" key="2">
    <source>
        <dbReference type="ARBA" id="ARBA00022840"/>
    </source>
</evidence>
<evidence type="ECO:0000313" key="5">
    <source>
        <dbReference type="Proteomes" id="UP001343600"/>
    </source>
</evidence>
<comment type="caution">
    <text evidence="4">The sequence shown here is derived from an EMBL/GenBank/DDBJ whole genome shotgun (WGS) entry which is preliminary data.</text>
</comment>
<keyword evidence="1" id="KW-0547">Nucleotide-binding</keyword>
<dbReference type="PANTHER" id="PTHR39206:SF1">
    <property type="entry name" value="SLL8004 PROTEIN"/>
    <property type="match status" value="1"/>
</dbReference>
<evidence type="ECO:0000259" key="3">
    <source>
        <dbReference type="Pfam" id="PF06414"/>
    </source>
</evidence>
<gene>
    <name evidence="4" type="ORF">V2I87_08630</name>
</gene>
<accession>A0ABU7N5F9</accession>
<evidence type="ECO:0000256" key="1">
    <source>
        <dbReference type="ARBA" id="ARBA00022741"/>
    </source>
</evidence>
<dbReference type="InterPro" id="IPR010488">
    <property type="entry name" value="Zeta_toxin_domain"/>
</dbReference>
<keyword evidence="5" id="KW-1185">Reference proteome</keyword>
<proteinExistence type="predicted"/>
<dbReference type="Gene3D" id="3.40.50.300">
    <property type="entry name" value="P-loop containing nucleotide triphosphate hydrolases"/>
    <property type="match status" value="1"/>
</dbReference>
<dbReference type="RefSeq" id="WP_069144989.1">
    <property type="nucleotide sequence ID" value="NZ_CP077721.1"/>
</dbReference>
<name>A0ABU7N5F9_PSEVI</name>
<dbReference type="Proteomes" id="UP001343600">
    <property type="component" value="Unassembled WGS sequence"/>
</dbReference>
<organism evidence="4 5">
    <name type="scientific">Pseudomonas viridiflava</name>
    <name type="common">Phytomonas viridiflava</name>
    <dbReference type="NCBI Taxonomy" id="33069"/>
    <lineage>
        <taxon>Bacteria</taxon>
        <taxon>Pseudomonadati</taxon>
        <taxon>Pseudomonadota</taxon>
        <taxon>Gammaproteobacteria</taxon>
        <taxon>Pseudomonadales</taxon>
        <taxon>Pseudomonadaceae</taxon>
        <taxon>Pseudomonas</taxon>
    </lineage>
</organism>
<feature type="domain" description="Zeta toxin" evidence="3">
    <location>
        <begin position="92"/>
        <end position="184"/>
    </location>
</feature>
<dbReference type="Pfam" id="PF06414">
    <property type="entry name" value="Zeta_toxin"/>
    <property type="match status" value="1"/>
</dbReference>
<reference evidence="4 5" key="1">
    <citation type="submission" date="2024-01" db="EMBL/GenBank/DDBJ databases">
        <title>Characterization of Pseudomonas viridiflava in Georgia, USA.</title>
        <authorList>
            <person name="Zhao M."/>
            <person name="Dutta B."/>
        </authorList>
    </citation>
    <scope>NUCLEOTIDE SEQUENCE [LARGE SCALE GENOMIC DNA]</scope>
    <source>
        <strain evidence="4 5">21GA0539</strain>
    </source>
</reference>